<keyword evidence="4" id="KW-0539">Nucleus</keyword>
<comment type="caution">
    <text evidence="7">The sequence shown here is derived from an EMBL/GenBank/DDBJ whole genome shotgun (WGS) entry which is preliminary data.</text>
</comment>
<feature type="region of interest" description="Disordered" evidence="5">
    <location>
        <begin position="368"/>
        <end position="416"/>
    </location>
</feature>
<dbReference type="Proteomes" id="UP000324897">
    <property type="component" value="Unassembled WGS sequence"/>
</dbReference>
<evidence type="ECO:0000313" key="8">
    <source>
        <dbReference type="Proteomes" id="UP000324897"/>
    </source>
</evidence>
<dbReference type="PANTHER" id="PTHR31079:SF25">
    <property type="entry name" value="NAC DOMAIN TRANSCRIPTION FACTOR SUPERFAMILY PROTEIN-RELATED"/>
    <property type="match status" value="1"/>
</dbReference>
<dbReference type="PROSITE" id="PS51005">
    <property type="entry name" value="NAC"/>
    <property type="match status" value="1"/>
</dbReference>
<dbReference type="OrthoDB" id="643388at2759"/>
<feature type="domain" description="NAC" evidence="6">
    <location>
        <begin position="182"/>
        <end position="344"/>
    </location>
</feature>
<accession>A0A5J9TWB8</accession>
<dbReference type="EMBL" id="RWGY01000031">
    <property type="protein sequence ID" value="TVU15585.1"/>
    <property type="molecule type" value="Genomic_DNA"/>
</dbReference>
<evidence type="ECO:0000256" key="4">
    <source>
        <dbReference type="ARBA" id="ARBA00023242"/>
    </source>
</evidence>
<keyword evidence="1" id="KW-0805">Transcription regulation</keyword>
<dbReference type="AlphaFoldDB" id="A0A5J9TWB8"/>
<evidence type="ECO:0000259" key="6">
    <source>
        <dbReference type="PROSITE" id="PS51005"/>
    </source>
</evidence>
<evidence type="ECO:0000256" key="5">
    <source>
        <dbReference type="SAM" id="MobiDB-lite"/>
    </source>
</evidence>
<sequence length="565" mass="62361">MPAWRAQSTPGRPPASPWPTVCAGPCFAPTAAQRTTHPPEARTTRAAWGWRVASRDGIKPAGSAASPTLSHSYTRGLLVSSTPPSSAYINAARHPQFPHTTLPPKLPTRSSPARVLCGSALRSVAMATPWIFNWKGIVEKVRDQGQLFYLWLSELVSEAYIKCPNCQYCIDCSKVPTVWPKLPVGFKFVPSDSELLQHLEEKSNLPNSVFSVHNKEFIPTIEEPDGICYTHPKNLPGIKTDGSTSYFFYKISNAYGCGHRKRRKIDVGYTVSNDKKFRWHKTGKSKEVYDENGVKKGWKKILVLYVGSMKGRGSKTKWVMHQYHLGVDEAEKDGQFVVSKVFYQLGSKQIDKSEMDISVVEHDASNVKVDPRTPKIDPPQPHHPNNSPCETEQYTSPFPPDQGEAESSTSNFRVKDEDKYPAQYAGLSQIVEDPARPDMDEPSVTGMRTLVSESTSGSGVQTFLDKGKAPQASTHVNESDAGPSSWFGQRGCESSVQVTLEPTLSNEVTENCLQGPMNDGLPSLDNNILSPLGPPAEYDTLAETRLGSQDNLDAWLQSIFAFDAE</sequence>
<dbReference type="PANTHER" id="PTHR31079">
    <property type="entry name" value="NAC DOMAIN-CONTAINING PROTEIN 73"/>
    <property type="match status" value="1"/>
</dbReference>
<keyword evidence="3" id="KW-0804">Transcription</keyword>
<feature type="non-terminal residue" evidence="7">
    <location>
        <position position="1"/>
    </location>
</feature>
<name>A0A5J9TWB8_9POAL</name>
<evidence type="ECO:0000256" key="2">
    <source>
        <dbReference type="ARBA" id="ARBA00023125"/>
    </source>
</evidence>
<keyword evidence="8" id="KW-1185">Reference proteome</keyword>
<evidence type="ECO:0000313" key="7">
    <source>
        <dbReference type="EMBL" id="TVU15585.1"/>
    </source>
</evidence>
<dbReference type="InterPro" id="IPR003441">
    <property type="entry name" value="NAC-dom"/>
</dbReference>
<organism evidence="7 8">
    <name type="scientific">Eragrostis curvula</name>
    <name type="common">weeping love grass</name>
    <dbReference type="NCBI Taxonomy" id="38414"/>
    <lineage>
        <taxon>Eukaryota</taxon>
        <taxon>Viridiplantae</taxon>
        <taxon>Streptophyta</taxon>
        <taxon>Embryophyta</taxon>
        <taxon>Tracheophyta</taxon>
        <taxon>Spermatophyta</taxon>
        <taxon>Magnoliopsida</taxon>
        <taxon>Liliopsida</taxon>
        <taxon>Poales</taxon>
        <taxon>Poaceae</taxon>
        <taxon>PACMAD clade</taxon>
        <taxon>Chloridoideae</taxon>
        <taxon>Eragrostideae</taxon>
        <taxon>Eragrostidinae</taxon>
        <taxon>Eragrostis</taxon>
    </lineage>
</organism>
<dbReference type="GO" id="GO:0005634">
    <property type="term" value="C:nucleus"/>
    <property type="evidence" value="ECO:0007669"/>
    <property type="project" value="TreeGrafter"/>
</dbReference>
<evidence type="ECO:0000256" key="3">
    <source>
        <dbReference type="ARBA" id="ARBA00023163"/>
    </source>
</evidence>
<dbReference type="Pfam" id="PF02365">
    <property type="entry name" value="NAM"/>
    <property type="match status" value="1"/>
</dbReference>
<dbReference type="GO" id="GO:0000976">
    <property type="term" value="F:transcription cis-regulatory region binding"/>
    <property type="evidence" value="ECO:0007669"/>
    <property type="project" value="TreeGrafter"/>
</dbReference>
<protein>
    <recommendedName>
        <fullName evidence="6">NAC domain-containing protein</fullName>
    </recommendedName>
</protein>
<evidence type="ECO:0000256" key="1">
    <source>
        <dbReference type="ARBA" id="ARBA00023015"/>
    </source>
</evidence>
<dbReference type="SUPFAM" id="SSF101941">
    <property type="entry name" value="NAC domain"/>
    <property type="match status" value="1"/>
</dbReference>
<dbReference type="Gene3D" id="2.170.150.80">
    <property type="entry name" value="NAC domain"/>
    <property type="match status" value="1"/>
</dbReference>
<dbReference type="InterPro" id="IPR044799">
    <property type="entry name" value="SOG1-like"/>
</dbReference>
<dbReference type="GO" id="GO:0003700">
    <property type="term" value="F:DNA-binding transcription factor activity"/>
    <property type="evidence" value="ECO:0007669"/>
    <property type="project" value="InterPro"/>
</dbReference>
<feature type="compositionally biased region" description="Polar residues" evidence="5">
    <location>
        <begin position="383"/>
        <end position="396"/>
    </location>
</feature>
<dbReference type="Gramene" id="TVU15585">
    <property type="protein sequence ID" value="TVU15585"/>
    <property type="gene ID" value="EJB05_39115"/>
</dbReference>
<gene>
    <name evidence="7" type="ORF">EJB05_39115</name>
</gene>
<keyword evidence="2" id="KW-0238">DNA-binding</keyword>
<dbReference type="InterPro" id="IPR036093">
    <property type="entry name" value="NAC_dom_sf"/>
</dbReference>
<reference evidence="7 8" key="1">
    <citation type="journal article" date="2019" name="Sci. Rep.">
        <title>A high-quality genome of Eragrostis curvula grass provides insights into Poaceae evolution and supports new strategies to enhance forage quality.</title>
        <authorList>
            <person name="Carballo J."/>
            <person name="Santos B.A.C.M."/>
            <person name="Zappacosta D."/>
            <person name="Garbus I."/>
            <person name="Selva J.P."/>
            <person name="Gallo C.A."/>
            <person name="Diaz A."/>
            <person name="Albertini E."/>
            <person name="Caccamo M."/>
            <person name="Echenique V."/>
        </authorList>
    </citation>
    <scope>NUCLEOTIDE SEQUENCE [LARGE SCALE GENOMIC DNA]</scope>
    <source>
        <strain evidence="8">cv. Victoria</strain>
        <tissue evidence="7">Leaf</tissue>
    </source>
</reference>
<proteinExistence type="predicted"/>